<dbReference type="RefSeq" id="WP_083364966.1">
    <property type="nucleotide sequence ID" value="NZ_LT629742.1"/>
</dbReference>
<keyword evidence="2" id="KW-1185">Reference proteome</keyword>
<dbReference type="Proteomes" id="UP000181956">
    <property type="component" value="Chromosome I"/>
</dbReference>
<evidence type="ECO:0000313" key="1">
    <source>
        <dbReference type="EMBL" id="SDT26701.1"/>
    </source>
</evidence>
<dbReference type="EMBL" id="LT629742">
    <property type="protein sequence ID" value="SDT26701.1"/>
    <property type="molecule type" value="Genomic_DNA"/>
</dbReference>
<evidence type="ECO:0000313" key="2">
    <source>
        <dbReference type="Proteomes" id="UP000181956"/>
    </source>
</evidence>
<gene>
    <name evidence="1" type="ORF">SAMN04489834_3256</name>
</gene>
<dbReference type="AlphaFoldDB" id="A0A1H1YZ09"/>
<organism evidence="1 2">
    <name type="scientific">Microterricola viridarii</name>
    <dbReference type="NCBI Taxonomy" id="412690"/>
    <lineage>
        <taxon>Bacteria</taxon>
        <taxon>Bacillati</taxon>
        <taxon>Actinomycetota</taxon>
        <taxon>Actinomycetes</taxon>
        <taxon>Micrococcales</taxon>
        <taxon>Microbacteriaceae</taxon>
        <taxon>Microterricola</taxon>
    </lineage>
</organism>
<protein>
    <submittedName>
        <fullName evidence="1">Uncharacterized protein</fullName>
    </submittedName>
</protein>
<name>A0A1H1YZ09_9MICO</name>
<reference evidence="2" key="1">
    <citation type="submission" date="2016-10" db="EMBL/GenBank/DDBJ databases">
        <authorList>
            <person name="Varghese N."/>
            <person name="Submissions S."/>
        </authorList>
    </citation>
    <scope>NUCLEOTIDE SEQUENCE [LARGE SCALE GENOMIC DNA]</scope>
    <source>
        <strain evidence="2">DSM 21772</strain>
    </source>
</reference>
<sequence length="66" mass="7178">MTSDDVYTAILYGDELGAVGYDIRVHYLPGDTPHEELTHAGFTYQLIGSTEGADDSFDYGHPVPAD</sequence>
<dbReference type="STRING" id="412690.SAMN04489834_3256"/>
<proteinExistence type="predicted"/>
<dbReference type="OrthoDB" id="9874754at2"/>
<accession>A0A1H1YZ09</accession>